<accession>A0A1K1MRD3</accession>
<sequence>MPSFAHPQYGNPMFEEHSMTMRKFLVAIIYNGRTYYTVHGMDFTVTDVNINNHKVLVTDEDKWALFSTKTELAAYITQAAHLWDNDRMKEWAQGLDERSPADTEINLDFMLTAKDDVDDYYELYNTMIFVEDFVEQIDDVTMHALTLGSSTVREFFDAAADYFLWKDGDKEMLAVRGPRLLLAINNIYMELQKWIEV</sequence>
<dbReference type="EMBL" id="FPIZ01000002">
    <property type="protein sequence ID" value="SFW24518.1"/>
    <property type="molecule type" value="Genomic_DNA"/>
</dbReference>
<name>A0A1K1MRD3_9BACT</name>
<evidence type="ECO:0000313" key="2">
    <source>
        <dbReference type="Proteomes" id="UP000183788"/>
    </source>
</evidence>
<proteinExistence type="predicted"/>
<reference evidence="1 2" key="1">
    <citation type="submission" date="2016-11" db="EMBL/GenBank/DDBJ databases">
        <authorList>
            <person name="Jaros S."/>
            <person name="Januszkiewicz K."/>
            <person name="Wedrychowicz H."/>
        </authorList>
    </citation>
    <scope>NUCLEOTIDE SEQUENCE [LARGE SCALE GENOMIC DNA]</scope>
    <source>
        <strain evidence="1 2">DSM 784</strain>
    </source>
</reference>
<gene>
    <name evidence="1" type="ORF">SAMN05661012_00720</name>
</gene>
<dbReference type="Proteomes" id="UP000183788">
    <property type="component" value="Unassembled WGS sequence"/>
</dbReference>
<evidence type="ECO:0000313" key="1">
    <source>
        <dbReference type="EMBL" id="SFW24518.1"/>
    </source>
</evidence>
<dbReference type="AlphaFoldDB" id="A0A1K1MRD3"/>
<organism evidence="1 2">
    <name type="scientific">Chitinophaga sancti</name>
    <dbReference type="NCBI Taxonomy" id="1004"/>
    <lineage>
        <taxon>Bacteria</taxon>
        <taxon>Pseudomonadati</taxon>
        <taxon>Bacteroidota</taxon>
        <taxon>Chitinophagia</taxon>
        <taxon>Chitinophagales</taxon>
        <taxon>Chitinophagaceae</taxon>
        <taxon>Chitinophaga</taxon>
    </lineage>
</organism>
<dbReference type="STRING" id="1004.SAMN05661012_00720"/>
<protein>
    <submittedName>
        <fullName evidence="1">Uncharacterized protein</fullName>
    </submittedName>
</protein>